<dbReference type="AlphaFoldDB" id="A0A0W0F7U6"/>
<dbReference type="EMBL" id="LATX01002232">
    <property type="protein sequence ID" value="KTB32394.1"/>
    <property type="molecule type" value="Genomic_DNA"/>
</dbReference>
<comment type="caution">
    <text evidence="1">The sequence shown here is derived from an EMBL/GenBank/DDBJ whole genome shotgun (WGS) entry which is preliminary data.</text>
</comment>
<organism evidence="1 2">
    <name type="scientific">Moniliophthora roreri</name>
    <name type="common">Frosty pod rot fungus</name>
    <name type="synonym">Monilia roreri</name>
    <dbReference type="NCBI Taxonomy" id="221103"/>
    <lineage>
        <taxon>Eukaryota</taxon>
        <taxon>Fungi</taxon>
        <taxon>Dikarya</taxon>
        <taxon>Basidiomycota</taxon>
        <taxon>Agaricomycotina</taxon>
        <taxon>Agaricomycetes</taxon>
        <taxon>Agaricomycetidae</taxon>
        <taxon>Agaricales</taxon>
        <taxon>Marasmiineae</taxon>
        <taxon>Marasmiaceae</taxon>
        <taxon>Moniliophthora</taxon>
    </lineage>
</organism>
<evidence type="ECO:0000313" key="2">
    <source>
        <dbReference type="Proteomes" id="UP000054988"/>
    </source>
</evidence>
<protein>
    <submittedName>
        <fullName evidence="1">Uncharacterized protein</fullName>
    </submittedName>
</protein>
<name>A0A0W0F7U6_MONRR</name>
<proteinExistence type="predicted"/>
<gene>
    <name evidence="1" type="ORF">WG66_15029</name>
</gene>
<sequence>MKLYDEKAAWPSLCKTEKEGTMQSSIEV</sequence>
<accession>A0A0W0F7U6</accession>
<evidence type="ECO:0000313" key="1">
    <source>
        <dbReference type="EMBL" id="KTB32394.1"/>
    </source>
</evidence>
<dbReference type="Proteomes" id="UP000054988">
    <property type="component" value="Unassembled WGS sequence"/>
</dbReference>
<reference evidence="1 2" key="1">
    <citation type="submission" date="2015-12" db="EMBL/GenBank/DDBJ databases">
        <title>Draft genome sequence of Moniliophthora roreri, the causal agent of frosty pod rot of cacao.</title>
        <authorList>
            <person name="Aime M.C."/>
            <person name="Diaz-Valderrama J.R."/>
            <person name="Kijpornyongpan T."/>
            <person name="Phillips-Mora W."/>
        </authorList>
    </citation>
    <scope>NUCLEOTIDE SEQUENCE [LARGE SCALE GENOMIC DNA]</scope>
    <source>
        <strain evidence="1 2">MCA 2952</strain>
    </source>
</reference>